<name>A0AAD6UVQ4_9AGAR</name>
<keyword evidence="2" id="KW-1185">Reference proteome</keyword>
<proteinExistence type="predicted"/>
<protein>
    <submittedName>
        <fullName evidence="1">Uncharacterized protein</fullName>
    </submittedName>
</protein>
<organism evidence="1 2">
    <name type="scientific">Mycena pura</name>
    <dbReference type="NCBI Taxonomy" id="153505"/>
    <lineage>
        <taxon>Eukaryota</taxon>
        <taxon>Fungi</taxon>
        <taxon>Dikarya</taxon>
        <taxon>Basidiomycota</taxon>
        <taxon>Agaricomycotina</taxon>
        <taxon>Agaricomycetes</taxon>
        <taxon>Agaricomycetidae</taxon>
        <taxon>Agaricales</taxon>
        <taxon>Marasmiineae</taxon>
        <taxon>Mycenaceae</taxon>
        <taxon>Mycena</taxon>
    </lineage>
</organism>
<evidence type="ECO:0000313" key="1">
    <source>
        <dbReference type="EMBL" id="KAJ7196131.1"/>
    </source>
</evidence>
<dbReference type="Proteomes" id="UP001219525">
    <property type="component" value="Unassembled WGS sequence"/>
</dbReference>
<evidence type="ECO:0000313" key="2">
    <source>
        <dbReference type="Proteomes" id="UP001219525"/>
    </source>
</evidence>
<reference evidence="1" key="1">
    <citation type="submission" date="2023-03" db="EMBL/GenBank/DDBJ databases">
        <title>Massive genome expansion in bonnet fungi (Mycena s.s.) driven by repeated elements and novel gene families across ecological guilds.</title>
        <authorList>
            <consortium name="Lawrence Berkeley National Laboratory"/>
            <person name="Harder C.B."/>
            <person name="Miyauchi S."/>
            <person name="Viragh M."/>
            <person name="Kuo A."/>
            <person name="Thoen E."/>
            <person name="Andreopoulos B."/>
            <person name="Lu D."/>
            <person name="Skrede I."/>
            <person name="Drula E."/>
            <person name="Henrissat B."/>
            <person name="Morin E."/>
            <person name="Kohler A."/>
            <person name="Barry K."/>
            <person name="LaButti K."/>
            <person name="Morin E."/>
            <person name="Salamov A."/>
            <person name="Lipzen A."/>
            <person name="Mereny Z."/>
            <person name="Hegedus B."/>
            <person name="Baldrian P."/>
            <person name="Stursova M."/>
            <person name="Weitz H."/>
            <person name="Taylor A."/>
            <person name="Grigoriev I.V."/>
            <person name="Nagy L.G."/>
            <person name="Martin F."/>
            <person name="Kauserud H."/>
        </authorList>
    </citation>
    <scope>NUCLEOTIDE SEQUENCE</scope>
    <source>
        <strain evidence="1">9144</strain>
    </source>
</reference>
<sequence>MSSLNPSAVSTPPTRRTLAGRAVDTDRPFFQLNLLIVVGDNERSDRATSVWWAGGQVQVMGEAHITVLICFLMWKGSDAALGVLFGVPLLYNYTVVPKAIKVHGSRSGNRGSCYRNTQFTQKMSEKHIIIYWLFPSPSSSEKLVRSSTSARTWREPEVGLRARAARREHEGPASGVALWERDEERRWMRRRREGNDFIIWPPGTPGVAYASLVKRPRAHVAARCVTVARGGLGALLRGLLSLAHAVAMSGSSTRWLTRTLERARRDERRRRVVARRLLGMGSKAAEWVDRCCCGRWRVVLLVGRSLSGSAGHVGEMRRDLRRRALRVLLAELVWSEWSPSDHDAEVGQGK</sequence>
<dbReference type="AlphaFoldDB" id="A0AAD6UVQ4"/>
<accession>A0AAD6UVQ4</accession>
<comment type="caution">
    <text evidence="1">The sequence shown here is derived from an EMBL/GenBank/DDBJ whole genome shotgun (WGS) entry which is preliminary data.</text>
</comment>
<gene>
    <name evidence="1" type="ORF">GGX14DRAFT_403605</name>
</gene>
<dbReference type="EMBL" id="JARJCW010000086">
    <property type="protein sequence ID" value="KAJ7196131.1"/>
    <property type="molecule type" value="Genomic_DNA"/>
</dbReference>